<comment type="caution">
    <text evidence="1">The sequence shown here is derived from an EMBL/GenBank/DDBJ whole genome shotgun (WGS) entry which is preliminary data.</text>
</comment>
<gene>
    <name evidence="1" type="ORF">NPIL_272421</name>
</gene>
<dbReference type="EMBL" id="BMAW01070389">
    <property type="protein sequence ID" value="GFT72985.1"/>
    <property type="molecule type" value="Genomic_DNA"/>
</dbReference>
<accession>A0A8X6U2U7</accession>
<organism evidence="1 2">
    <name type="scientific">Nephila pilipes</name>
    <name type="common">Giant wood spider</name>
    <name type="synonym">Nephila maculata</name>
    <dbReference type="NCBI Taxonomy" id="299642"/>
    <lineage>
        <taxon>Eukaryota</taxon>
        <taxon>Metazoa</taxon>
        <taxon>Ecdysozoa</taxon>
        <taxon>Arthropoda</taxon>
        <taxon>Chelicerata</taxon>
        <taxon>Arachnida</taxon>
        <taxon>Araneae</taxon>
        <taxon>Araneomorphae</taxon>
        <taxon>Entelegynae</taxon>
        <taxon>Araneoidea</taxon>
        <taxon>Nephilidae</taxon>
        <taxon>Nephila</taxon>
    </lineage>
</organism>
<reference evidence="1" key="1">
    <citation type="submission" date="2020-08" db="EMBL/GenBank/DDBJ databases">
        <title>Multicomponent nature underlies the extraordinary mechanical properties of spider dragline silk.</title>
        <authorList>
            <person name="Kono N."/>
            <person name="Nakamura H."/>
            <person name="Mori M."/>
            <person name="Yoshida Y."/>
            <person name="Ohtoshi R."/>
            <person name="Malay A.D."/>
            <person name="Moran D.A.P."/>
            <person name="Tomita M."/>
            <person name="Numata K."/>
            <person name="Arakawa K."/>
        </authorList>
    </citation>
    <scope>NUCLEOTIDE SEQUENCE</scope>
</reference>
<sequence>MKTNFPIEPAVARPVASPINQNAARGAADIEREGGRLTVLSPFFKITEASKLFLSTQLNPIFILPSSKFPARYGLEMLYSLRTAYGYYCGYYCGTGTMRYYCGYLGYAA</sequence>
<evidence type="ECO:0000313" key="2">
    <source>
        <dbReference type="Proteomes" id="UP000887013"/>
    </source>
</evidence>
<evidence type="ECO:0000313" key="1">
    <source>
        <dbReference type="EMBL" id="GFT72985.1"/>
    </source>
</evidence>
<keyword evidence="2" id="KW-1185">Reference proteome</keyword>
<name>A0A8X6U2U7_NEPPI</name>
<protein>
    <submittedName>
        <fullName evidence="1">Uncharacterized protein</fullName>
    </submittedName>
</protein>
<dbReference type="Proteomes" id="UP000887013">
    <property type="component" value="Unassembled WGS sequence"/>
</dbReference>
<proteinExistence type="predicted"/>
<dbReference type="AlphaFoldDB" id="A0A8X6U2U7"/>